<dbReference type="CDD" id="cd17546">
    <property type="entry name" value="REC_hyHK_CKI1_RcsC-like"/>
    <property type="match status" value="1"/>
</dbReference>
<protein>
    <submittedName>
        <fullName evidence="7">Uncharacterized protein</fullName>
    </submittedName>
</protein>
<dbReference type="InterPro" id="IPR011006">
    <property type="entry name" value="CheY-like_superfamily"/>
</dbReference>
<sequence length="600" mass="67354">MTKGFVIEFRWNSATGETKWCLGEVIVEYDNQAKPNGFVGTLTDLTERKILEKERLSALQLAERQQRRRAEDAEEIKRQQELFIDMTCHELRNPLNGIYHNADFLSESLEKVQRDLQRESGKKVMKWLNAEIKNDLDAVATISLCAQHQKKIADDVLNMSKINMNLLVLAEANLQPHAIVANILRMFETEVKLKCIDMDFKVAEGYSKININWVKGDPTRLSQVLINFLTNAIRFTEKVSSRQITVTLEAYDSPPYSSTQFENDNNELEISDQEFDSISISSSTSSTGTIQHINSYTPGDRNRDRQLKPASPNTVYIEISIRDSGVGMTSEEQASLFRRFTQVSPKTYAEFGGSGLGLFISKRLVELHGGCIKVSSVKGSGTTFSFFIQCERLSKEETLQAEQKAKDDDKMRLISEPNRRIEKAAGELNRSAEGKKSPLRKVSAKTLLSQKDDISTPSTASKKILVVEDNLINQRVLRRQLEAVQYTVDVAKHGLEALELLKTSNFTLIIMDLEMPVMGGLECTQHIRQLEVASGSSPIPIVGVSGNARTEYKRLAIEAGMTAYLTKPYNKNELIDMISCLTVDIPSTPATIESKENPHS</sequence>
<reference evidence="7 8" key="1">
    <citation type="submission" date="2023-04" db="EMBL/GenBank/DDBJ databases">
        <title>Genome of Basidiobolus ranarum AG-B5.</title>
        <authorList>
            <person name="Stajich J.E."/>
            <person name="Carter-House D."/>
            <person name="Gryganskyi A."/>
        </authorList>
    </citation>
    <scope>NUCLEOTIDE SEQUENCE [LARGE SCALE GENOMIC DNA]</scope>
    <source>
        <strain evidence="7 8">AG-B5</strain>
    </source>
</reference>
<dbReference type="InterPro" id="IPR001610">
    <property type="entry name" value="PAC"/>
</dbReference>
<keyword evidence="8" id="KW-1185">Reference proteome</keyword>
<dbReference type="SUPFAM" id="SSF55874">
    <property type="entry name" value="ATPase domain of HSP90 chaperone/DNA topoisomerase II/histidine kinase"/>
    <property type="match status" value="1"/>
</dbReference>
<dbReference type="Proteomes" id="UP001479436">
    <property type="component" value="Unassembled WGS sequence"/>
</dbReference>
<dbReference type="SMART" id="SM00448">
    <property type="entry name" value="REC"/>
    <property type="match status" value="1"/>
</dbReference>
<dbReference type="SUPFAM" id="SSF55785">
    <property type="entry name" value="PYP-like sensor domain (PAS domain)"/>
    <property type="match status" value="1"/>
</dbReference>
<dbReference type="InterPro" id="IPR004358">
    <property type="entry name" value="Sig_transdc_His_kin-like_C"/>
</dbReference>
<dbReference type="InterPro" id="IPR036097">
    <property type="entry name" value="HisK_dim/P_sf"/>
</dbReference>
<dbReference type="SUPFAM" id="SSF47384">
    <property type="entry name" value="Homodimeric domain of signal transducing histidine kinase"/>
    <property type="match status" value="1"/>
</dbReference>
<dbReference type="InterPro" id="IPR001789">
    <property type="entry name" value="Sig_transdc_resp-reg_receiver"/>
</dbReference>
<dbReference type="PROSITE" id="PS50113">
    <property type="entry name" value="PAC"/>
    <property type="match status" value="1"/>
</dbReference>
<dbReference type="InterPro" id="IPR003661">
    <property type="entry name" value="HisK_dim/P_dom"/>
</dbReference>
<dbReference type="Pfam" id="PF00072">
    <property type="entry name" value="Response_reg"/>
    <property type="match status" value="1"/>
</dbReference>
<evidence type="ECO:0000256" key="2">
    <source>
        <dbReference type="PROSITE-ProRule" id="PRU00169"/>
    </source>
</evidence>
<evidence type="ECO:0000259" key="6">
    <source>
        <dbReference type="PROSITE" id="PS50113"/>
    </source>
</evidence>
<dbReference type="InterPro" id="IPR000700">
    <property type="entry name" value="PAS-assoc_C"/>
</dbReference>
<dbReference type="Gene3D" id="1.10.287.130">
    <property type="match status" value="1"/>
</dbReference>
<dbReference type="Gene3D" id="3.40.50.2300">
    <property type="match status" value="1"/>
</dbReference>
<dbReference type="Pfam" id="PF02518">
    <property type="entry name" value="HATPase_c"/>
    <property type="match status" value="1"/>
</dbReference>
<keyword evidence="1 2" id="KW-0597">Phosphoprotein</keyword>
<dbReference type="PANTHER" id="PTHR43719">
    <property type="entry name" value="TWO-COMPONENT HISTIDINE KINASE"/>
    <property type="match status" value="1"/>
</dbReference>
<gene>
    <name evidence="7" type="ORF">K7432_015375</name>
</gene>
<accession>A0ABR2WG91</accession>
<feature type="domain" description="PAC" evidence="6">
    <location>
        <begin position="5"/>
        <end position="57"/>
    </location>
</feature>
<dbReference type="SUPFAM" id="SSF52172">
    <property type="entry name" value="CheY-like"/>
    <property type="match status" value="1"/>
</dbReference>
<dbReference type="PRINTS" id="PR00344">
    <property type="entry name" value="BCTRLSENSOR"/>
</dbReference>
<evidence type="ECO:0000256" key="1">
    <source>
        <dbReference type="ARBA" id="ARBA00022553"/>
    </source>
</evidence>
<dbReference type="SMART" id="SM00387">
    <property type="entry name" value="HATPase_c"/>
    <property type="match status" value="1"/>
</dbReference>
<name>A0ABR2WG91_9FUNG</name>
<feature type="domain" description="Response regulatory" evidence="5">
    <location>
        <begin position="463"/>
        <end position="582"/>
    </location>
</feature>
<evidence type="ECO:0000313" key="8">
    <source>
        <dbReference type="Proteomes" id="UP001479436"/>
    </source>
</evidence>
<comment type="caution">
    <text evidence="7">The sequence shown here is derived from an EMBL/GenBank/DDBJ whole genome shotgun (WGS) entry which is preliminary data.</text>
</comment>
<evidence type="ECO:0000256" key="3">
    <source>
        <dbReference type="SAM" id="MobiDB-lite"/>
    </source>
</evidence>
<feature type="domain" description="Histidine kinase" evidence="4">
    <location>
        <begin position="86"/>
        <end position="392"/>
    </location>
</feature>
<dbReference type="EMBL" id="JASJQH010002065">
    <property type="protein sequence ID" value="KAK9760513.1"/>
    <property type="molecule type" value="Genomic_DNA"/>
</dbReference>
<dbReference type="Pfam" id="PF00512">
    <property type="entry name" value="HisKA"/>
    <property type="match status" value="1"/>
</dbReference>
<feature type="modified residue" description="4-aspartylphosphate" evidence="2">
    <location>
        <position position="512"/>
    </location>
</feature>
<proteinExistence type="predicted"/>
<dbReference type="SMART" id="SM00086">
    <property type="entry name" value="PAC"/>
    <property type="match status" value="1"/>
</dbReference>
<dbReference type="PROSITE" id="PS50110">
    <property type="entry name" value="RESPONSE_REGULATORY"/>
    <property type="match status" value="1"/>
</dbReference>
<dbReference type="Gene3D" id="3.30.450.20">
    <property type="entry name" value="PAS domain"/>
    <property type="match status" value="1"/>
</dbReference>
<dbReference type="SMART" id="SM00388">
    <property type="entry name" value="HisKA"/>
    <property type="match status" value="1"/>
</dbReference>
<dbReference type="InterPro" id="IPR036890">
    <property type="entry name" value="HATPase_C_sf"/>
</dbReference>
<dbReference type="PROSITE" id="PS50109">
    <property type="entry name" value="HIS_KIN"/>
    <property type="match status" value="1"/>
</dbReference>
<dbReference type="InterPro" id="IPR003594">
    <property type="entry name" value="HATPase_dom"/>
</dbReference>
<dbReference type="Gene3D" id="3.30.565.10">
    <property type="entry name" value="Histidine kinase-like ATPase, C-terminal domain"/>
    <property type="match status" value="1"/>
</dbReference>
<dbReference type="CDD" id="cd00082">
    <property type="entry name" value="HisKA"/>
    <property type="match status" value="1"/>
</dbReference>
<evidence type="ECO:0000313" key="7">
    <source>
        <dbReference type="EMBL" id="KAK9760513.1"/>
    </source>
</evidence>
<dbReference type="InterPro" id="IPR035965">
    <property type="entry name" value="PAS-like_dom_sf"/>
</dbReference>
<feature type="region of interest" description="Disordered" evidence="3">
    <location>
        <begin position="281"/>
        <end position="309"/>
    </location>
</feature>
<dbReference type="InterPro" id="IPR050956">
    <property type="entry name" value="2C_system_His_kinase"/>
</dbReference>
<evidence type="ECO:0000259" key="4">
    <source>
        <dbReference type="PROSITE" id="PS50109"/>
    </source>
</evidence>
<dbReference type="InterPro" id="IPR005467">
    <property type="entry name" value="His_kinase_dom"/>
</dbReference>
<dbReference type="PANTHER" id="PTHR43719:SF60">
    <property type="entry name" value="HISTIDINE KINASE G2"/>
    <property type="match status" value="1"/>
</dbReference>
<feature type="compositionally biased region" description="Low complexity" evidence="3">
    <location>
        <begin position="281"/>
        <end position="290"/>
    </location>
</feature>
<organism evidence="7 8">
    <name type="scientific">Basidiobolus ranarum</name>
    <dbReference type="NCBI Taxonomy" id="34480"/>
    <lineage>
        <taxon>Eukaryota</taxon>
        <taxon>Fungi</taxon>
        <taxon>Fungi incertae sedis</taxon>
        <taxon>Zoopagomycota</taxon>
        <taxon>Entomophthoromycotina</taxon>
        <taxon>Basidiobolomycetes</taxon>
        <taxon>Basidiobolales</taxon>
        <taxon>Basidiobolaceae</taxon>
        <taxon>Basidiobolus</taxon>
    </lineage>
</organism>
<evidence type="ECO:0000259" key="5">
    <source>
        <dbReference type="PROSITE" id="PS50110"/>
    </source>
</evidence>